<keyword evidence="2 6" id="KW-0812">Transmembrane</keyword>
<evidence type="ECO:0000256" key="1">
    <source>
        <dbReference type="ARBA" id="ARBA00004167"/>
    </source>
</evidence>
<keyword evidence="8" id="KW-1185">Reference proteome</keyword>
<feature type="region of interest" description="Disordered" evidence="5">
    <location>
        <begin position="629"/>
        <end position="657"/>
    </location>
</feature>
<accession>A0A1B8B1L2</accession>
<comment type="caution">
    <text evidence="7">The sequence shown here is derived from an EMBL/GenBank/DDBJ whole genome shotgun (WGS) entry which is preliminary data.</text>
</comment>
<comment type="subcellular location">
    <subcellularLocation>
        <location evidence="1">Membrane</location>
        <topology evidence="1">Single-pass membrane protein</topology>
    </subcellularLocation>
</comment>
<evidence type="ECO:0008006" key="9">
    <source>
        <dbReference type="Google" id="ProtNLM"/>
    </source>
</evidence>
<keyword evidence="4 6" id="KW-0472">Membrane</keyword>
<dbReference type="PANTHER" id="PTHR15549:SF30">
    <property type="entry name" value="MID2 DOMAIN-CONTAINING PROTEIN"/>
    <property type="match status" value="1"/>
</dbReference>
<dbReference type="Gene3D" id="2.120.10.80">
    <property type="entry name" value="Kelch-type beta propeller"/>
    <property type="match status" value="1"/>
</dbReference>
<name>A0A1B8B1L2_FUSPO</name>
<sequence length="791" mass="83981">MSLPEPPSSVDNGCSVVHDNTLYVFTPTAFMALPLEEDAEWEELEMGQQVTGGVCVGTEAELFVVGGNGGPAEYNGLQKFIFADKKWETIATDNTAFRNLQYHGAAYIKNANRIVVAGGTQDGREAPSQNTYYIDLANAMNIMSAAGAPPVVSPVVIPWSDDAACILWDKEVRTFASGGWVNNGVTLAEPLPPSSKALVLPGDDGSKSLYVFDLAASPNMVHRYAVWGANDQGIQGAVDANAKRDLSLNDWPEYNSTLAPTITRAQGQYSVAQDSNGRVVFVGGNADEPLAFFDMKDNSWLNAADIVGEQKILSAESSTATTKTKTSSTKTSSSNSSTKTKSVTSDASSTFATSTASASETESLFASETISESSSATGTDAAAIAGGSSDGDSGLSSNAILGITLGTILGFLALLVVILLLLRRRKKAQQQPSPERAQPKNNGFASDKKDPMGLGGAPVSPFRGHQSNMSQESFSSMTILMGGAGKNGKPAAPREVRNLADEKEMGFGGASPASPHFRNHVSTMSQDSQSSMAILMGRAGKGNGNNVNSAGVDQTQFKSTIGKPILQEPQYPTVQGQDAKGVAFDPNVAEPRSRNGPLETQDGLRRSSGWNRYWSGGSALQILGFGGPPKRNTVSSDTDSHYSEQPGFRNPRVTQDSATVPPLNFEFRPEMNRVNSGSPVVSEYSKNIPFRDGVAGKIERPISKVSSSGYSSGIPESVNDTWDPESKDKPWGTDRATSSIYNPSFYFGQPLSPRVPQPQTPPSGVSTQPQLAMAAQSNDMSWLNLGDRARQ</sequence>
<feature type="region of interest" description="Disordered" evidence="5">
    <location>
        <begin position="427"/>
        <end position="472"/>
    </location>
</feature>
<evidence type="ECO:0000256" key="6">
    <source>
        <dbReference type="SAM" id="Phobius"/>
    </source>
</evidence>
<dbReference type="EMBL" id="LYXU01000001">
    <property type="protein sequence ID" value="OBS26605.1"/>
    <property type="molecule type" value="Genomic_DNA"/>
</dbReference>
<feature type="region of interest" description="Disordered" evidence="5">
    <location>
        <begin position="317"/>
        <end position="352"/>
    </location>
</feature>
<organism evidence="7 8">
    <name type="scientific">Fusarium poae</name>
    <dbReference type="NCBI Taxonomy" id="36050"/>
    <lineage>
        <taxon>Eukaryota</taxon>
        <taxon>Fungi</taxon>
        <taxon>Dikarya</taxon>
        <taxon>Ascomycota</taxon>
        <taxon>Pezizomycotina</taxon>
        <taxon>Sordariomycetes</taxon>
        <taxon>Hypocreomycetidae</taxon>
        <taxon>Hypocreales</taxon>
        <taxon>Nectriaceae</taxon>
        <taxon>Fusarium</taxon>
    </lineage>
</organism>
<dbReference type="PANTHER" id="PTHR15549">
    <property type="entry name" value="PAIRED IMMUNOGLOBULIN-LIKE TYPE 2 RECEPTOR"/>
    <property type="match status" value="1"/>
</dbReference>
<feature type="compositionally biased region" description="Polar residues" evidence="5">
    <location>
        <begin position="762"/>
        <end position="781"/>
    </location>
</feature>
<dbReference type="OMA" id="FQDQGME"/>
<dbReference type="InterPro" id="IPR051694">
    <property type="entry name" value="Immunoregulatory_rcpt-like"/>
</dbReference>
<feature type="region of interest" description="Disordered" evidence="5">
    <location>
        <begin position="704"/>
        <end position="734"/>
    </location>
</feature>
<feature type="compositionally biased region" description="Low complexity" evidence="5">
    <location>
        <begin position="704"/>
        <end position="718"/>
    </location>
</feature>
<dbReference type="Proteomes" id="UP000091967">
    <property type="component" value="Unassembled WGS sequence"/>
</dbReference>
<feature type="region of interest" description="Disordered" evidence="5">
    <location>
        <begin position="747"/>
        <end position="791"/>
    </location>
</feature>
<dbReference type="SUPFAM" id="SSF117281">
    <property type="entry name" value="Kelch motif"/>
    <property type="match status" value="1"/>
</dbReference>
<reference evidence="7 8" key="1">
    <citation type="submission" date="2016-06" db="EMBL/GenBank/DDBJ databases">
        <title>Living apart together: crosstalk between the core and supernumerary genomes in a fungal plant pathogen.</title>
        <authorList>
            <person name="Vanheule A."/>
            <person name="Audenaert K."/>
            <person name="Warris S."/>
            <person name="Van De Geest H."/>
            <person name="Schijlen E."/>
            <person name="Hofte M."/>
            <person name="De Saeger S."/>
            <person name="Haesaert G."/>
            <person name="Waalwijk C."/>
            <person name="Van Der Lee T."/>
        </authorList>
    </citation>
    <scope>NUCLEOTIDE SEQUENCE [LARGE SCALE GENOMIC DNA]</scope>
    <source>
        <strain evidence="7 8">2516</strain>
    </source>
</reference>
<keyword evidence="3 6" id="KW-1133">Transmembrane helix</keyword>
<evidence type="ECO:0000256" key="4">
    <source>
        <dbReference type="ARBA" id="ARBA00023136"/>
    </source>
</evidence>
<evidence type="ECO:0000313" key="7">
    <source>
        <dbReference type="EMBL" id="OBS26605.1"/>
    </source>
</evidence>
<gene>
    <name evidence="7" type="ORF">FPOA_00548</name>
</gene>
<dbReference type="GO" id="GO:0016020">
    <property type="term" value="C:membrane"/>
    <property type="evidence" value="ECO:0007669"/>
    <property type="project" value="UniProtKB-SubCell"/>
</dbReference>
<dbReference type="STRING" id="36050.A0A1B8B1L2"/>
<evidence type="ECO:0000256" key="3">
    <source>
        <dbReference type="ARBA" id="ARBA00022989"/>
    </source>
</evidence>
<evidence type="ECO:0000313" key="8">
    <source>
        <dbReference type="Proteomes" id="UP000091967"/>
    </source>
</evidence>
<dbReference type="AlphaFoldDB" id="A0A1B8B1L2"/>
<evidence type="ECO:0000256" key="2">
    <source>
        <dbReference type="ARBA" id="ARBA00022692"/>
    </source>
</evidence>
<proteinExistence type="predicted"/>
<dbReference type="GO" id="GO:0071944">
    <property type="term" value="C:cell periphery"/>
    <property type="evidence" value="ECO:0007669"/>
    <property type="project" value="UniProtKB-ARBA"/>
</dbReference>
<feature type="transmembrane region" description="Helical" evidence="6">
    <location>
        <begin position="399"/>
        <end position="422"/>
    </location>
</feature>
<protein>
    <recommendedName>
        <fullName evidence="9">Pre-mRNA splicing factor CLF1</fullName>
    </recommendedName>
</protein>
<dbReference type="InterPro" id="IPR015915">
    <property type="entry name" value="Kelch-typ_b-propeller"/>
</dbReference>
<evidence type="ECO:0000256" key="5">
    <source>
        <dbReference type="SAM" id="MobiDB-lite"/>
    </source>
</evidence>
<dbReference type="OrthoDB" id="5352000at2759"/>